<evidence type="ECO:0000256" key="4">
    <source>
        <dbReference type="ARBA" id="ARBA00022692"/>
    </source>
</evidence>
<proteinExistence type="inferred from homology"/>
<keyword evidence="7 8" id="KW-0472">Membrane</keyword>
<evidence type="ECO:0000256" key="7">
    <source>
        <dbReference type="ARBA" id="ARBA00023136"/>
    </source>
</evidence>
<keyword evidence="6 8" id="KW-1133">Transmembrane helix</keyword>
<comment type="similarity">
    <text evidence="2">Belongs to the membrane magnesium transporter (TC 1.A.67) family.</text>
</comment>
<keyword evidence="4 8" id="KW-0812">Transmembrane</keyword>
<dbReference type="GO" id="GO:0005794">
    <property type="term" value="C:Golgi apparatus"/>
    <property type="evidence" value="ECO:0007669"/>
    <property type="project" value="TreeGrafter"/>
</dbReference>
<comment type="caution">
    <text evidence="9">The sequence shown here is derived from an EMBL/GenBank/DDBJ whole genome shotgun (WGS) entry which is preliminary data.</text>
</comment>
<gene>
    <name evidence="9" type="ORF">RDB_LOCUS47398</name>
</gene>
<organism evidence="9 10">
    <name type="scientific">Rhizoctonia solani</name>
    <dbReference type="NCBI Taxonomy" id="456999"/>
    <lineage>
        <taxon>Eukaryota</taxon>
        <taxon>Fungi</taxon>
        <taxon>Dikarya</taxon>
        <taxon>Basidiomycota</taxon>
        <taxon>Agaricomycotina</taxon>
        <taxon>Agaricomycetes</taxon>
        <taxon>Cantharellales</taxon>
        <taxon>Ceratobasidiaceae</taxon>
        <taxon>Rhizoctonia</taxon>
    </lineage>
</organism>
<dbReference type="PANTHER" id="PTHR21181:SF7">
    <property type="entry name" value="ER MEMBRANE PROTEIN COMPLEX SUBUNIT 5"/>
    <property type="match status" value="1"/>
</dbReference>
<dbReference type="Pfam" id="PF10270">
    <property type="entry name" value="MMgT"/>
    <property type="match status" value="1"/>
</dbReference>
<name>A0A8H2WKQ7_9AGAM</name>
<evidence type="ECO:0008006" key="11">
    <source>
        <dbReference type="Google" id="ProtNLM"/>
    </source>
</evidence>
<dbReference type="Proteomes" id="UP000663846">
    <property type="component" value="Unassembled WGS sequence"/>
</dbReference>
<sequence length="128" mass="14234">MVVLINPRQWRQTREGGMHHSTMSSAGKGVLLLAILGLLHAAYSAYEHLSLLKALDRPSRVPTDIVIESVLAFAMFLLGVSLSSPELKEISWASEMRYRKIDDVHSRLGFASFNHRGKTLYGSKAPVE</sequence>
<comment type="subcellular location">
    <subcellularLocation>
        <location evidence="1">Endoplasmic reticulum membrane</location>
        <topology evidence="1">Multi-pass membrane protein</topology>
    </subcellularLocation>
</comment>
<reference evidence="9" key="1">
    <citation type="submission" date="2021-01" db="EMBL/GenBank/DDBJ databases">
        <authorList>
            <person name="Kaushik A."/>
        </authorList>
    </citation>
    <scope>NUCLEOTIDE SEQUENCE</scope>
    <source>
        <strain evidence="9">AG1-1C</strain>
    </source>
</reference>
<dbReference type="GO" id="GO:0005886">
    <property type="term" value="C:plasma membrane"/>
    <property type="evidence" value="ECO:0007669"/>
    <property type="project" value="TreeGrafter"/>
</dbReference>
<evidence type="ECO:0000313" key="9">
    <source>
        <dbReference type="EMBL" id="CAE6394190.1"/>
    </source>
</evidence>
<dbReference type="AlphaFoldDB" id="A0A8H2WKQ7"/>
<evidence type="ECO:0000256" key="5">
    <source>
        <dbReference type="ARBA" id="ARBA00022824"/>
    </source>
</evidence>
<evidence type="ECO:0000256" key="3">
    <source>
        <dbReference type="ARBA" id="ARBA00011276"/>
    </source>
</evidence>
<dbReference type="GO" id="GO:0005769">
    <property type="term" value="C:early endosome"/>
    <property type="evidence" value="ECO:0007669"/>
    <property type="project" value="TreeGrafter"/>
</dbReference>
<evidence type="ECO:0000256" key="2">
    <source>
        <dbReference type="ARBA" id="ARBA00006109"/>
    </source>
</evidence>
<accession>A0A8H2WKQ7</accession>
<evidence type="ECO:0000256" key="6">
    <source>
        <dbReference type="ARBA" id="ARBA00022989"/>
    </source>
</evidence>
<evidence type="ECO:0000313" key="10">
    <source>
        <dbReference type="Proteomes" id="UP000663846"/>
    </source>
</evidence>
<dbReference type="GO" id="GO:0072546">
    <property type="term" value="C:EMC complex"/>
    <property type="evidence" value="ECO:0007669"/>
    <property type="project" value="TreeGrafter"/>
</dbReference>
<feature type="transmembrane region" description="Helical" evidence="8">
    <location>
        <begin position="65"/>
        <end position="82"/>
    </location>
</feature>
<protein>
    <recommendedName>
        <fullName evidence="11">Membrane magnesium transporter</fullName>
    </recommendedName>
</protein>
<evidence type="ECO:0000256" key="8">
    <source>
        <dbReference type="SAM" id="Phobius"/>
    </source>
</evidence>
<comment type="subunit">
    <text evidence="3">Component of the ER membrane protein complex (EMC).</text>
</comment>
<dbReference type="PANTHER" id="PTHR21181">
    <property type="match status" value="1"/>
</dbReference>
<keyword evidence="5" id="KW-0256">Endoplasmic reticulum</keyword>
<dbReference type="GO" id="GO:0022890">
    <property type="term" value="F:inorganic cation transmembrane transporter activity"/>
    <property type="evidence" value="ECO:0007669"/>
    <property type="project" value="TreeGrafter"/>
</dbReference>
<dbReference type="EMBL" id="CAJMWS010000297">
    <property type="protein sequence ID" value="CAE6394190.1"/>
    <property type="molecule type" value="Genomic_DNA"/>
</dbReference>
<evidence type="ECO:0000256" key="1">
    <source>
        <dbReference type="ARBA" id="ARBA00004477"/>
    </source>
</evidence>
<dbReference type="InterPro" id="IPR018937">
    <property type="entry name" value="MMgT"/>
</dbReference>